<dbReference type="Proteomes" id="UP000789706">
    <property type="component" value="Unassembled WGS sequence"/>
</dbReference>
<gene>
    <name evidence="1" type="ORF">DEBURN_LOCUS10977</name>
</gene>
<keyword evidence="2" id="KW-1185">Reference proteome</keyword>
<comment type="caution">
    <text evidence="1">The sequence shown here is derived from an EMBL/GenBank/DDBJ whole genome shotgun (WGS) entry which is preliminary data.</text>
</comment>
<evidence type="ECO:0000313" key="2">
    <source>
        <dbReference type="Proteomes" id="UP000789706"/>
    </source>
</evidence>
<dbReference type="EMBL" id="CAJVPK010004369">
    <property type="protein sequence ID" value="CAG8636150.1"/>
    <property type="molecule type" value="Genomic_DNA"/>
</dbReference>
<evidence type="ECO:0000313" key="1">
    <source>
        <dbReference type="EMBL" id="CAG8636150.1"/>
    </source>
</evidence>
<reference evidence="1" key="1">
    <citation type="submission" date="2021-06" db="EMBL/GenBank/DDBJ databases">
        <authorList>
            <person name="Kallberg Y."/>
            <person name="Tangrot J."/>
            <person name="Rosling A."/>
        </authorList>
    </citation>
    <scope>NUCLEOTIDE SEQUENCE</scope>
    <source>
        <strain evidence="1">AZ414A</strain>
    </source>
</reference>
<accession>A0A9N9DCC4</accession>
<organism evidence="1 2">
    <name type="scientific">Diversispora eburnea</name>
    <dbReference type="NCBI Taxonomy" id="1213867"/>
    <lineage>
        <taxon>Eukaryota</taxon>
        <taxon>Fungi</taxon>
        <taxon>Fungi incertae sedis</taxon>
        <taxon>Mucoromycota</taxon>
        <taxon>Glomeromycotina</taxon>
        <taxon>Glomeromycetes</taxon>
        <taxon>Diversisporales</taxon>
        <taxon>Diversisporaceae</taxon>
        <taxon>Diversispora</taxon>
    </lineage>
</organism>
<name>A0A9N9DCC4_9GLOM</name>
<proteinExistence type="predicted"/>
<protein>
    <submittedName>
        <fullName evidence="1">11289_t:CDS:1</fullName>
    </submittedName>
</protein>
<sequence>MPAFAKFFSTLKGSREIVRSRPNHDLTIQAYKFNEDDLNVLKVRFQLAAEDHVISNIPNEKIEEFPEKYFCPKVNRKMLIDEDFDIRKISNFSDSPIRTFFRKMQIVTRNPLGMPESRTDDLVADLLRVVKMNDDPLMIAQHLPRKLYILNEPYVSAEPEFVVTKGVISMVFVEDKTLENTNRLCAYGEMQIAAELLACENDNVREDSKITDQVLFGENDKKSGLDLAHPDGRRKVLTALAKIRQYLLK</sequence>
<dbReference type="AlphaFoldDB" id="A0A9N9DCC4"/>